<dbReference type="SMART" id="SM00564">
    <property type="entry name" value="PQQ"/>
    <property type="match status" value="7"/>
</dbReference>
<sequence length="816" mass="88904">MKKYLLLATAFLLPALASAQLRGTVYHDADRNGLRNVSEKGLAGISVSDGKNVVKTSPDGSFELPANPQARFVTVTTPSGYRPGDAHYIRIEPGREKYDFGLVRTGYTGAFEFVQIADTETPTPKEWLDNLKAYVAANPTAFIMHTGDICYKPGQEFHAANVRTRHMGVPMYYIIGNHDLLGGDYGEQHYENLFGPVWYSFEAGNVHFLALPMLGGDHAPSYNKKQVLEWIKNDLAQTDPDKKVIIFDHDLWFQGDDVVIRAGGDSIDMKKHNLVGYIYGHWHSQYVKEVDGVKTYCTSTPDKGGIDHSPACFRVFSIDAEGNISDKTRARYTNIPGTLTAALPAQHDTLVAVNGTIPVRVNAYRTVSPATSVRVSLIENGKKGRAVSLTPQTDWSWGGMLAVGNRKGVQEMVTEANFADGTRLVEHRSFVLTDTPAAVTVGGDWGNLGGNASHSGVAEGQAPYAPRYVWSQNAGGNIYMASPVVGDGKVFIATIDDDNLEKCRVIAYDAATGKELWQFKTGNSVKNTLVYGDGLVLACDAAMQLYALDADSGEPRWTKQLNPYVLPENLHGLAIADGVVYAGQGGYFTALNTKDGSVIWKNEAWGGGEGTQSTTTVGEGVALVSAHWNGLFAHDIKDGKLLWKKQDSKIRFRDGSPTIYDGLVYLASRDELFLINPQSGDILKSAVQPGITFEGACAPVVTPKTVYVATADNGVVAFDRLTFKPVWTYATRPALFYSVPYYQDFQNSVETSPVLVGNTLVFGASDGWLYGVDAETGRFLWKRNLGAPIFSSPAVSGDALYVADFSGNIYCFKINR</sequence>
<evidence type="ECO:0000313" key="5">
    <source>
        <dbReference type="EMBL" id="SUE34331.1"/>
    </source>
</evidence>
<dbReference type="Gene3D" id="2.130.10.10">
    <property type="entry name" value="YVTN repeat-like/Quinoprotein amine dehydrogenase"/>
    <property type="match status" value="2"/>
</dbReference>
<feature type="domain" description="Pyrrolo-quinoline quinone repeat" evidence="3">
    <location>
        <begin position="698"/>
        <end position="815"/>
    </location>
</feature>
<dbReference type="InterPro" id="IPR018391">
    <property type="entry name" value="PQQ_b-propeller_rpt"/>
</dbReference>
<feature type="domain" description="Pyrrolo-quinoline quinone repeat" evidence="3">
    <location>
        <begin position="469"/>
        <end position="684"/>
    </location>
</feature>
<dbReference type="STRING" id="880526.GCA_000427365_02265"/>
<dbReference type="Pfam" id="PF13360">
    <property type="entry name" value="PQQ_2"/>
    <property type="match status" value="2"/>
</dbReference>
<dbReference type="Gene3D" id="2.60.40.10">
    <property type="entry name" value="Immunoglobulins"/>
    <property type="match status" value="1"/>
</dbReference>
<keyword evidence="5" id="KW-0449">Lipoprotein</keyword>
<dbReference type="InterPro" id="IPR032285">
    <property type="entry name" value="Metallophos_N"/>
</dbReference>
<dbReference type="Proteomes" id="UP000255233">
    <property type="component" value="Unassembled WGS sequence"/>
</dbReference>
<dbReference type="InterPro" id="IPR002372">
    <property type="entry name" value="PQQ_rpt_dom"/>
</dbReference>
<protein>
    <submittedName>
        <fullName evidence="5">Lipoprotein yfgL</fullName>
    </submittedName>
</protein>
<feature type="signal peptide" evidence="1">
    <location>
        <begin position="1"/>
        <end position="19"/>
    </location>
</feature>
<feature type="chain" id="PRO_5016614948" evidence="1">
    <location>
        <begin position="20"/>
        <end position="816"/>
    </location>
</feature>
<evidence type="ECO:0000259" key="4">
    <source>
        <dbReference type="Pfam" id="PF16371"/>
    </source>
</evidence>
<dbReference type="InterPro" id="IPR011047">
    <property type="entry name" value="Quinoprotein_ADH-like_sf"/>
</dbReference>
<dbReference type="InterPro" id="IPR029052">
    <property type="entry name" value="Metallo-depent_PP-like"/>
</dbReference>
<dbReference type="EMBL" id="UGVL01000001">
    <property type="protein sequence ID" value="SUE34331.1"/>
    <property type="molecule type" value="Genomic_DNA"/>
</dbReference>
<dbReference type="PANTHER" id="PTHR34512">
    <property type="entry name" value="CELL SURFACE PROTEIN"/>
    <property type="match status" value="1"/>
</dbReference>
<evidence type="ECO:0000259" key="3">
    <source>
        <dbReference type="Pfam" id="PF13360"/>
    </source>
</evidence>
<dbReference type="AlphaFoldDB" id="A0A379MRP9"/>
<dbReference type="InterPro" id="IPR013783">
    <property type="entry name" value="Ig-like_fold"/>
</dbReference>
<gene>
    <name evidence="5" type="primary">yfgL</name>
    <name evidence="5" type="ORF">NCTC11190_01554</name>
</gene>
<evidence type="ECO:0000313" key="6">
    <source>
        <dbReference type="Proteomes" id="UP000255233"/>
    </source>
</evidence>
<feature type="domain" description="Calcineurin-like phosphoesterase N-terminal" evidence="4">
    <location>
        <begin position="38"/>
        <end position="87"/>
    </location>
</feature>
<proteinExistence type="predicted"/>
<organism evidence="5 6">
    <name type="scientific">Rikenella microfusus</name>
    <dbReference type="NCBI Taxonomy" id="28139"/>
    <lineage>
        <taxon>Bacteria</taxon>
        <taxon>Pseudomonadati</taxon>
        <taxon>Bacteroidota</taxon>
        <taxon>Bacteroidia</taxon>
        <taxon>Bacteroidales</taxon>
        <taxon>Rikenellaceae</taxon>
        <taxon>Rikenella</taxon>
    </lineage>
</organism>
<dbReference type="SUPFAM" id="SSF50998">
    <property type="entry name" value="Quinoprotein alcohol dehydrogenase-like"/>
    <property type="match status" value="2"/>
</dbReference>
<dbReference type="RefSeq" id="WP_037291957.1">
    <property type="nucleotide sequence ID" value="NZ_UGVL01000001.1"/>
</dbReference>
<dbReference type="GO" id="GO:0016787">
    <property type="term" value="F:hydrolase activity"/>
    <property type="evidence" value="ECO:0007669"/>
    <property type="project" value="InterPro"/>
</dbReference>
<reference evidence="5 6" key="1">
    <citation type="submission" date="2018-06" db="EMBL/GenBank/DDBJ databases">
        <authorList>
            <consortium name="Pathogen Informatics"/>
            <person name="Doyle S."/>
        </authorList>
    </citation>
    <scope>NUCLEOTIDE SEQUENCE [LARGE SCALE GENOMIC DNA]</scope>
    <source>
        <strain evidence="5 6">NCTC11190</strain>
    </source>
</reference>
<feature type="domain" description="Calcineurin-like phosphoesterase" evidence="2">
    <location>
        <begin position="129"/>
        <end position="284"/>
    </location>
</feature>
<keyword evidence="6" id="KW-1185">Reference proteome</keyword>
<dbReference type="SUPFAM" id="SSF56300">
    <property type="entry name" value="Metallo-dependent phosphatases"/>
    <property type="match status" value="1"/>
</dbReference>
<dbReference type="Pfam" id="PF00149">
    <property type="entry name" value="Metallophos"/>
    <property type="match status" value="1"/>
</dbReference>
<dbReference type="Gene3D" id="3.60.21.10">
    <property type="match status" value="1"/>
</dbReference>
<evidence type="ECO:0000256" key="1">
    <source>
        <dbReference type="SAM" id="SignalP"/>
    </source>
</evidence>
<dbReference type="PANTHER" id="PTHR34512:SF30">
    <property type="entry name" value="OUTER MEMBRANE PROTEIN ASSEMBLY FACTOR BAMB"/>
    <property type="match status" value="1"/>
</dbReference>
<dbReference type="InterPro" id="IPR015943">
    <property type="entry name" value="WD40/YVTN_repeat-like_dom_sf"/>
</dbReference>
<accession>A0A379MRP9</accession>
<dbReference type="Pfam" id="PF16371">
    <property type="entry name" value="MetallophosN"/>
    <property type="match status" value="1"/>
</dbReference>
<evidence type="ECO:0000259" key="2">
    <source>
        <dbReference type="Pfam" id="PF00149"/>
    </source>
</evidence>
<name>A0A379MRP9_9BACT</name>
<keyword evidence="1" id="KW-0732">Signal</keyword>
<dbReference type="OrthoDB" id="1007027at2"/>
<dbReference type="InterPro" id="IPR004843">
    <property type="entry name" value="Calcineurin-like_PHP"/>
</dbReference>